<name>A0A1M2VFN3_TRAPU</name>
<dbReference type="InterPro" id="IPR009145">
    <property type="entry name" value="U2AF_small"/>
</dbReference>
<feature type="region of interest" description="Disordered" evidence="6">
    <location>
        <begin position="198"/>
        <end position="247"/>
    </location>
</feature>
<evidence type="ECO:0000313" key="9">
    <source>
        <dbReference type="Proteomes" id="UP000184267"/>
    </source>
</evidence>
<dbReference type="PROSITE" id="PS50103">
    <property type="entry name" value="ZF_C3H1"/>
    <property type="match status" value="2"/>
</dbReference>
<sequence length="247" mass="28031">MASHLANIFGTEQDRVNCSFYYKIGACRHGDRCSRKHIKPAFSQTILLPNVYHNPAHDPVCTKTEKELQEGFDAVYEDLYCELAKFGHLLELHVCDNVGDHLIGNVYARYEWETEAQAAVDNLNDRWYAGESGLGRRGESTLMTRQGRPLYAELSPVTDFREACCRQNENGECNRGGFCNFMHLRLPTPDLARSLRHGQRLERRLNPTQTTGGGGWEPTKREGGRARSASPSKRGGRNDGEDRWTRK</sequence>
<keyword evidence="9" id="KW-1185">Reference proteome</keyword>
<gene>
    <name evidence="8" type="ORF">TRAPUB_2809</name>
</gene>
<dbReference type="Gene3D" id="3.30.70.330">
    <property type="match status" value="1"/>
</dbReference>
<dbReference type="PANTHER" id="PTHR12620">
    <property type="entry name" value="U2 SNRNP AUXILIARY FACTOR, SMALL SUBUNIT"/>
    <property type="match status" value="1"/>
</dbReference>
<evidence type="ECO:0000256" key="1">
    <source>
        <dbReference type="ARBA" id="ARBA00022723"/>
    </source>
</evidence>
<proteinExistence type="predicted"/>
<feature type="zinc finger region" description="C3H1-type" evidence="5">
    <location>
        <begin position="159"/>
        <end position="186"/>
    </location>
</feature>
<keyword evidence="2" id="KW-0677">Repeat</keyword>
<evidence type="ECO:0000256" key="2">
    <source>
        <dbReference type="ARBA" id="ARBA00022737"/>
    </source>
</evidence>
<evidence type="ECO:0000256" key="3">
    <source>
        <dbReference type="ARBA" id="ARBA00022771"/>
    </source>
</evidence>
<keyword evidence="3 5" id="KW-0863">Zinc-finger</keyword>
<dbReference type="STRING" id="154538.A0A1M2VFN3"/>
<dbReference type="InterPro" id="IPR035979">
    <property type="entry name" value="RBD_domain_sf"/>
</dbReference>
<feature type="domain" description="C3H1-type" evidence="7">
    <location>
        <begin position="12"/>
        <end position="40"/>
    </location>
</feature>
<feature type="zinc finger region" description="C3H1-type" evidence="5">
    <location>
        <begin position="12"/>
        <end position="40"/>
    </location>
</feature>
<evidence type="ECO:0000256" key="4">
    <source>
        <dbReference type="ARBA" id="ARBA00022833"/>
    </source>
</evidence>
<keyword evidence="4 5" id="KW-0862">Zinc</keyword>
<evidence type="ECO:0000259" key="7">
    <source>
        <dbReference type="PROSITE" id="PS50103"/>
    </source>
</evidence>
<dbReference type="GO" id="GO:0000398">
    <property type="term" value="P:mRNA splicing, via spliceosome"/>
    <property type="evidence" value="ECO:0007669"/>
    <property type="project" value="InterPro"/>
</dbReference>
<evidence type="ECO:0000256" key="6">
    <source>
        <dbReference type="SAM" id="MobiDB-lite"/>
    </source>
</evidence>
<dbReference type="OMA" id="MIDTRQA"/>
<dbReference type="InterPro" id="IPR012677">
    <property type="entry name" value="Nucleotide-bd_a/b_plait_sf"/>
</dbReference>
<dbReference type="EMBL" id="MNAD01001319">
    <property type="protein sequence ID" value="OJT06347.1"/>
    <property type="molecule type" value="Genomic_DNA"/>
</dbReference>
<protein>
    <submittedName>
        <fullName evidence="8">Splicing factor U2AF 23 kDa subunit</fullName>
    </submittedName>
</protein>
<accession>A0A1M2VFN3</accession>
<organism evidence="8 9">
    <name type="scientific">Trametes pubescens</name>
    <name type="common">White-rot fungus</name>
    <dbReference type="NCBI Taxonomy" id="154538"/>
    <lineage>
        <taxon>Eukaryota</taxon>
        <taxon>Fungi</taxon>
        <taxon>Dikarya</taxon>
        <taxon>Basidiomycota</taxon>
        <taxon>Agaricomycotina</taxon>
        <taxon>Agaricomycetes</taxon>
        <taxon>Polyporales</taxon>
        <taxon>Polyporaceae</taxon>
        <taxon>Trametes</taxon>
    </lineage>
</organism>
<dbReference type="OrthoDB" id="423462at2759"/>
<dbReference type="FunFam" id="3.30.70.330:FF:000066">
    <property type="entry name" value="Splicing factor u2af 23 kDa subunit"/>
    <property type="match status" value="1"/>
</dbReference>
<dbReference type="Proteomes" id="UP000184267">
    <property type="component" value="Unassembled WGS sequence"/>
</dbReference>
<feature type="compositionally biased region" description="Basic and acidic residues" evidence="6">
    <location>
        <begin position="236"/>
        <end position="247"/>
    </location>
</feature>
<evidence type="ECO:0000256" key="5">
    <source>
        <dbReference type="PROSITE-ProRule" id="PRU00723"/>
    </source>
</evidence>
<keyword evidence="1 5" id="KW-0479">Metal-binding</keyword>
<feature type="domain" description="C3H1-type" evidence="7">
    <location>
        <begin position="159"/>
        <end position="186"/>
    </location>
</feature>
<dbReference type="GO" id="GO:0003723">
    <property type="term" value="F:RNA binding"/>
    <property type="evidence" value="ECO:0007669"/>
    <property type="project" value="InterPro"/>
</dbReference>
<dbReference type="SMART" id="SM00356">
    <property type="entry name" value="ZnF_C3H1"/>
    <property type="match status" value="2"/>
</dbReference>
<dbReference type="Pfam" id="PF00642">
    <property type="entry name" value="zf-CCCH"/>
    <property type="match status" value="2"/>
</dbReference>
<dbReference type="GO" id="GO:0089701">
    <property type="term" value="C:U2AF complex"/>
    <property type="evidence" value="ECO:0007669"/>
    <property type="project" value="InterPro"/>
</dbReference>
<evidence type="ECO:0000313" key="8">
    <source>
        <dbReference type="EMBL" id="OJT06347.1"/>
    </source>
</evidence>
<dbReference type="AlphaFoldDB" id="A0A1M2VFN3"/>
<dbReference type="PRINTS" id="PR01848">
    <property type="entry name" value="U2AUXFACTOR"/>
</dbReference>
<comment type="caution">
    <text evidence="8">The sequence shown here is derived from an EMBL/GenBank/DDBJ whole genome shotgun (WGS) entry which is preliminary data.</text>
</comment>
<reference evidence="8 9" key="1">
    <citation type="submission" date="2016-10" db="EMBL/GenBank/DDBJ databases">
        <title>Genome sequence of the basidiomycete white-rot fungus Trametes pubescens.</title>
        <authorList>
            <person name="Makela M.R."/>
            <person name="Granchi Z."/>
            <person name="Peng M."/>
            <person name="De Vries R.P."/>
            <person name="Grigoriev I."/>
            <person name="Riley R."/>
            <person name="Hilden K."/>
        </authorList>
    </citation>
    <scope>NUCLEOTIDE SEQUENCE [LARGE SCALE GENOMIC DNA]</scope>
    <source>
        <strain evidence="8 9">FBCC735</strain>
    </source>
</reference>
<dbReference type="SUPFAM" id="SSF54928">
    <property type="entry name" value="RNA-binding domain, RBD"/>
    <property type="match status" value="1"/>
</dbReference>
<dbReference type="GO" id="GO:0008270">
    <property type="term" value="F:zinc ion binding"/>
    <property type="evidence" value="ECO:0007669"/>
    <property type="project" value="UniProtKB-KW"/>
</dbReference>
<dbReference type="InterPro" id="IPR000571">
    <property type="entry name" value="Znf_CCCH"/>
</dbReference>